<accession>A0A2R5F9V3</accession>
<reference evidence="1 2" key="1">
    <citation type="journal article" date="2018" name="Environ. Microbiol.">
        <title>Isolation and genomic characterization of Novimethylophilus kurashikiensis gen. nov. sp. nov., a new lanthanide-dependent methylotrophic species of Methylophilaceae.</title>
        <authorList>
            <person name="Lv H."/>
            <person name="Sahin N."/>
            <person name="Tani A."/>
        </authorList>
    </citation>
    <scope>NUCLEOTIDE SEQUENCE [LARGE SCALE GENOMIC DNA]</scope>
    <source>
        <strain evidence="1 2">La2-4</strain>
    </source>
</reference>
<sequence length="151" mass="17183">MLYCWLHIGANMNNNLTFLTYQEAIVAAKKEPGMEFVALDFNPPKPFLALYIIEVFEDEPDEVNITYEGGELFDMGGEEDFYDEHSVPAAAKKLFYIRRGDLGEDTPNILGMTSEYVLCEVLPGLTAPEDYTEEEFLAAATKAYKEFWRKA</sequence>
<gene>
    <name evidence="1" type="ORF">NMK_2416</name>
</gene>
<evidence type="ECO:0000313" key="1">
    <source>
        <dbReference type="EMBL" id="GBG14815.1"/>
    </source>
</evidence>
<dbReference type="Proteomes" id="UP000245081">
    <property type="component" value="Unassembled WGS sequence"/>
</dbReference>
<name>A0A2R5F9V3_9PROT</name>
<dbReference type="AlphaFoldDB" id="A0A2R5F9V3"/>
<organism evidence="1 2">
    <name type="scientific">Novimethylophilus kurashikiensis</name>
    <dbReference type="NCBI Taxonomy" id="1825523"/>
    <lineage>
        <taxon>Bacteria</taxon>
        <taxon>Pseudomonadati</taxon>
        <taxon>Pseudomonadota</taxon>
        <taxon>Betaproteobacteria</taxon>
        <taxon>Nitrosomonadales</taxon>
        <taxon>Methylophilaceae</taxon>
        <taxon>Novimethylophilus</taxon>
    </lineage>
</organism>
<dbReference type="EMBL" id="BDOQ01000010">
    <property type="protein sequence ID" value="GBG14815.1"/>
    <property type="molecule type" value="Genomic_DNA"/>
</dbReference>
<proteinExistence type="predicted"/>
<protein>
    <submittedName>
        <fullName evidence="1">Molecular chaperone TorD</fullName>
    </submittedName>
</protein>
<keyword evidence="2" id="KW-1185">Reference proteome</keyword>
<evidence type="ECO:0000313" key="2">
    <source>
        <dbReference type="Proteomes" id="UP000245081"/>
    </source>
</evidence>
<comment type="caution">
    <text evidence="1">The sequence shown here is derived from an EMBL/GenBank/DDBJ whole genome shotgun (WGS) entry which is preliminary data.</text>
</comment>